<dbReference type="InterPro" id="IPR002641">
    <property type="entry name" value="PNPLA_dom"/>
</dbReference>
<dbReference type="InterPro" id="IPR050301">
    <property type="entry name" value="NTE"/>
</dbReference>
<keyword evidence="2" id="KW-0732">Signal</keyword>
<dbReference type="PROSITE" id="PS51635">
    <property type="entry name" value="PNPLA"/>
    <property type="match status" value="1"/>
</dbReference>
<feature type="chain" id="PRO_5045089499" evidence="2">
    <location>
        <begin position="24"/>
        <end position="414"/>
    </location>
</feature>
<dbReference type="PANTHER" id="PTHR14226">
    <property type="entry name" value="NEUROPATHY TARGET ESTERASE/SWISS CHEESE D.MELANOGASTER"/>
    <property type="match status" value="1"/>
</dbReference>
<name>A0ABS6H8P5_9PROT</name>
<dbReference type="Proteomes" id="UP000689967">
    <property type="component" value="Unassembled WGS sequence"/>
</dbReference>
<feature type="short sequence motif" description="DGA/G" evidence="1">
    <location>
        <begin position="268"/>
        <end position="270"/>
    </location>
</feature>
<evidence type="ECO:0000313" key="5">
    <source>
        <dbReference type="Proteomes" id="UP000689967"/>
    </source>
</evidence>
<evidence type="ECO:0000313" key="4">
    <source>
        <dbReference type="EMBL" id="MBU8545077.1"/>
    </source>
</evidence>
<keyword evidence="5" id="KW-1185">Reference proteome</keyword>
<feature type="active site" description="Nucleophile" evidence="1">
    <location>
        <position position="123"/>
    </location>
</feature>
<proteinExistence type="predicted"/>
<dbReference type="EMBL" id="JAERQM010000004">
    <property type="protein sequence ID" value="MBU8545077.1"/>
    <property type="molecule type" value="Genomic_DNA"/>
</dbReference>
<evidence type="ECO:0000256" key="2">
    <source>
        <dbReference type="SAM" id="SignalP"/>
    </source>
</evidence>
<keyword evidence="1" id="KW-0442">Lipid degradation</keyword>
<keyword evidence="1" id="KW-0443">Lipid metabolism</keyword>
<reference evidence="4 5" key="1">
    <citation type="submission" date="2021-01" db="EMBL/GenBank/DDBJ databases">
        <title>Roseomonas sp. nov, a bacterium isolated from an oil production mixture in Yumen Oilfield.</title>
        <authorList>
            <person name="Wu D."/>
        </authorList>
    </citation>
    <scope>NUCLEOTIDE SEQUENCE [LARGE SCALE GENOMIC DNA]</scope>
    <source>
        <strain evidence="4 5">ROY-5-3</strain>
    </source>
</reference>
<comment type="caution">
    <text evidence="4">The sequence shown here is derived from an EMBL/GenBank/DDBJ whole genome shotgun (WGS) entry which is preliminary data.</text>
</comment>
<feature type="short sequence motif" description="GXGXXG" evidence="1">
    <location>
        <begin position="92"/>
        <end position="97"/>
    </location>
</feature>
<dbReference type="RefSeq" id="WP_216876843.1">
    <property type="nucleotide sequence ID" value="NZ_JAERQM010000004.1"/>
</dbReference>
<dbReference type="PANTHER" id="PTHR14226:SF74">
    <property type="entry name" value="BLR4684 PROTEIN"/>
    <property type="match status" value="1"/>
</dbReference>
<accession>A0ABS6H8P5</accession>
<feature type="active site" description="Proton acceptor" evidence="1">
    <location>
        <position position="268"/>
    </location>
</feature>
<keyword evidence="1" id="KW-0378">Hydrolase</keyword>
<organism evidence="4 5">
    <name type="scientific">Falsiroseomonas oleicola</name>
    <dbReference type="NCBI Taxonomy" id="2801474"/>
    <lineage>
        <taxon>Bacteria</taxon>
        <taxon>Pseudomonadati</taxon>
        <taxon>Pseudomonadota</taxon>
        <taxon>Alphaproteobacteria</taxon>
        <taxon>Acetobacterales</taxon>
        <taxon>Roseomonadaceae</taxon>
        <taxon>Falsiroseomonas</taxon>
    </lineage>
</organism>
<protein>
    <submittedName>
        <fullName evidence="4">Patatin-like phospholipase family protein</fullName>
    </submittedName>
</protein>
<gene>
    <name evidence="4" type="ORF">JJQ90_15260</name>
</gene>
<feature type="short sequence motif" description="GXSXG" evidence="1">
    <location>
        <begin position="121"/>
        <end position="125"/>
    </location>
</feature>
<feature type="signal peptide" evidence="2">
    <location>
        <begin position="1"/>
        <end position="23"/>
    </location>
</feature>
<evidence type="ECO:0000259" key="3">
    <source>
        <dbReference type="PROSITE" id="PS51635"/>
    </source>
</evidence>
<dbReference type="PROSITE" id="PS51257">
    <property type="entry name" value="PROKAR_LIPOPROTEIN"/>
    <property type="match status" value="1"/>
</dbReference>
<evidence type="ECO:0000256" key="1">
    <source>
        <dbReference type="PROSITE-ProRule" id="PRU01161"/>
    </source>
</evidence>
<dbReference type="Pfam" id="PF01734">
    <property type="entry name" value="Patatin"/>
    <property type="match status" value="1"/>
</dbReference>
<feature type="domain" description="PNPLA" evidence="3">
    <location>
        <begin position="88"/>
        <end position="282"/>
    </location>
</feature>
<sequence>MNRPRPLLRLLMLALLPVLGACAGITRNAVPTELANEAQPLGIPGLRVWGDVLEPNALDALVARQAGILRTRYGAQAAAGQMPVLHYLALSGGGPDGAFGAGVLKAWSQSGTRPQFAAVAGVSTGAIIAPFAFLGSDYDPVIEEIYTTLRTSQVARSTVLSGLVSGVALTDTTGLANRIAHYVDAALLAKVAAEYRRGRLLFVGTTNLDYGRPMIWNMGAIAASGHAGAVQLFRDVIRASAAVPIAFPPVFIPVQTADGRRFDEMHVDGGATSQVVLISPQVPIAALTRQQIGRNIDRRMWVIVNNRVLTDHAPVRPRIFSVGGASISALIRGSAIGDLYKLFLIAERDEVEFRAAWIPRQVPCTATEEFDPVYMRCLFDFGAAEQRRGALWSDLPPYFVRPPLSPMRVGNATN</sequence>